<dbReference type="GO" id="GO:0008299">
    <property type="term" value="P:isoprenoid biosynthetic process"/>
    <property type="evidence" value="ECO:0007669"/>
    <property type="project" value="InterPro"/>
</dbReference>
<dbReference type="AlphaFoldDB" id="A0A7C3MC64"/>
<keyword evidence="4" id="KW-0479">Metal-binding</keyword>
<dbReference type="InterPro" id="IPR000092">
    <property type="entry name" value="Polyprenyl_synt"/>
</dbReference>
<dbReference type="EMBL" id="DTLB01000046">
    <property type="protein sequence ID" value="HFW32813.1"/>
    <property type="molecule type" value="Genomic_DNA"/>
</dbReference>
<organism evidence="7">
    <name type="scientific">Archaeoglobus fulgidus</name>
    <dbReference type="NCBI Taxonomy" id="2234"/>
    <lineage>
        <taxon>Archaea</taxon>
        <taxon>Methanobacteriati</taxon>
        <taxon>Methanobacteriota</taxon>
        <taxon>Archaeoglobi</taxon>
        <taxon>Archaeoglobales</taxon>
        <taxon>Archaeoglobaceae</taxon>
        <taxon>Archaeoglobus</taxon>
    </lineage>
</organism>
<evidence type="ECO:0000256" key="5">
    <source>
        <dbReference type="ARBA" id="ARBA00022842"/>
    </source>
</evidence>
<proteinExistence type="inferred from homology"/>
<comment type="caution">
    <text evidence="7">The sequence shown here is derived from an EMBL/GenBank/DDBJ whole genome shotgun (WGS) entry which is preliminary data.</text>
</comment>
<sequence>MIDTWEEYRIFEENLKKFVESVDTTPKIKKGLAYALTAGGKRSRPVIVLLSSKLCGGDYSDVMNLALSVELIHTASLVHDDVIDKAEKRRKREALHKKYDIALAIVLGDWLISKAVELTSDYGEEIIRDFSNVGMMMSEGEVLDFYSIKEDFSEKDYFECIEKKTAALFAYSARSASKIVCDDRIAANKLFDYGLNLGMAYQIVDDLLEYLRLLDDKHSVFESRTLPQIYEEKYGKDEGVRKVIEVIDRFVEKSCNSLDYFEDCREKEKLRKIVDFMTYDMIRKKEFSSGFDKPV</sequence>
<evidence type="ECO:0000256" key="3">
    <source>
        <dbReference type="ARBA" id="ARBA00022679"/>
    </source>
</evidence>
<dbReference type="Gene3D" id="1.10.600.10">
    <property type="entry name" value="Farnesyl Diphosphate Synthase"/>
    <property type="match status" value="1"/>
</dbReference>
<dbReference type="GO" id="GO:0046872">
    <property type="term" value="F:metal ion binding"/>
    <property type="evidence" value="ECO:0007669"/>
    <property type="project" value="UniProtKB-KW"/>
</dbReference>
<comment type="similarity">
    <text evidence="2 6">Belongs to the FPP/GGPP synthase family.</text>
</comment>
<evidence type="ECO:0000256" key="1">
    <source>
        <dbReference type="ARBA" id="ARBA00001946"/>
    </source>
</evidence>
<keyword evidence="5" id="KW-0460">Magnesium</keyword>
<evidence type="ECO:0000256" key="6">
    <source>
        <dbReference type="RuleBase" id="RU004466"/>
    </source>
</evidence>
<name>A0A7C3MC64_ARCFL</name>
<accession>A0A7C3MC64</accession>
<dbReference type="Pfam" id="PF00348">
    <property type="entry name" value="polyprenyl_synt"/>
    <property type="match status" value="1"/>
</dbReference>
<dbReference type="GO" id="GO:0004659">
    <property type="term" value="F:prenyltransferase activity"/>
    <property type="evidence" value="ECO:0007669"/>
    <property type="project" value="InterPro"/>
</dbReference>
<comment type="cofactor">
    <cofactor evidence="1">
        <name>Mg(2+)</name>
        <dbReference type="ChEBI" id="CHEBI:18420"/>
    </cofactor>
</comment>
<reference evidence="7" key="1">
    <citation type="journal article" date="2020" name="mSystems">
        <title>Genome- and Community-Level Interaction Insights into Carbon Utilization and Element Cycling Functions of Hydrothermarchaeota in Hydrothermal Sediment.</title>
        <authorList>
            <person name="Zhou Z."/>
            <person name="Liu Y."/>
            <person name="Xu W."/>
            <person name="Pan J."/>
            <person name="Luo Z.H."/>
            <person name="Li M."/>
        </authorList>
    </citation>
    <scope>NUCLEOTIDE SEQUENCE [LARGE SCALE GENOMIC DNA]</scope>
    <source>
        <strain evidence="7">SpSt-87</strain>
    </source>
</reference>
<dbReference type="PANTHER" id="PTHR12001">
    <property type="entry name" value="GERANYLGERANYL PYROPHOSPHATE SYNTHASE"/>
    <property type="match status" value="1"/>
</dbReference>
<dbReference type="PANTHER" id="PTHR12001:SF85">
    <property type="entry name" value="SHORT CHAIN ISOPRENYL DIPHOSPHATE SYNTHASE"/>
    <property type="match status" value="1"/>
</dbReference>
<evidence type="ECO:0000256" key="4">
    <source>
        <dbReference type="ARBA" id="ARBA00022723"/>
    </source>
</evidence>
<protein>
    <submittedName>
        <fullName evidence="7">Polyprenyl synthetase family protein</fullName>
    </submittedName>
</protein>
<dbReference type="SUPFAM" id="SSF48576">
    <property type="entry name" value="Terpenoid synthases"/>
    <property type="match status" value="1"/>
</dbReference>
<keyword evidence="3 6" id="KW-0808">Transferase</keyword>
<dbReference type="SFLD" id="SFLDS00005">
    <property type="entry name" value="Isoprenoid_Synthase_Type_I"/>
    <property type="match status" value="1"/>
</dbReference>
<dbReference type="CDD" id="cd00685">
    <property type="entry name" value="Trans_IPPS_HT"/>
    <property type="match status" value="1"/>
</dbReference>
<dbReference type="InterPro" id="IPR008949">
    <property type="entry name" value="Isoprenoid_synthase_dom_sf"/>
</dbReference>
<gene>
    <name evidence="7" type="ORF">ENW66_07710</name>
</gene>
<evidence type="ECO:0000256" key="2">
    <source>
        <dbReference type="ARBA" id="ARBA00006706"/>
    </source>
</evidence>
<evidence type="ECO:0000313" key="7">
    <source>
        <dbReference type="EMBL" id="HFW32813.1"/>
    </source>
</evidence>